<accession>A0A4Y2NKY2</accession>
<dbReference type="GO" id="GO:0071897">
    <property type="term" value="P:DNA biosynthetic process"/>
    <property type="evidence" value="ECO:0007669"/>
    <property type="project" value="UniProtKB-ARBA"/>
</dbReference>
<sequence>MDSLDREAGVRVTLGSISKIALPVSPESHSCCNLLRERFIRIFSDDISGPEDGGTAGVPQGSNLGPLLFILFINDLASVLKCSECLLFADDLKFFGPIRSNLDVVLLQRDLDYLFKWCTDNKLPLNIEKCSILSYTQAQKAQALNYDYKVNNPVLSRSNSVTDFGFIFDAKLDFSQYIDAVVSKA</sequence>
<evidence type="ECO:0000313" key="2">
    <source>
        <dbReference type="EMBL" id="GBN38657.1"/>
    </source>
</evidence>
<proteinExistence type="predicted"/>
<dbReference type="PROSITE" id="PS50878">
    <property type="entry name" value="RT_POL"/>
    <property type="match status" value="1"/>
</dbReference>
<dbReference type="SUPFAM" id="SSF56672">
    <property type="entry name" value="DNA/RNA polymerases"/>
    <property type="match status" value="1"/>
</dbReference>
<dbReference type="Pfam" id="PF00078">
    <property type="entry name" value="RVT_1"/>
    <property type="match status" value="1"/>
</dbReference>
<evidence type="ECO:0000259" key="1">
    <source>
        <dbReference type="PROSITE" id="PS50878"/>
    </source>
</evidence>
<name>A0A4Y2NKY2_ARAVE</name>
<dbReference type="InterPro" id="IPR043502">
    <property type="entry name" value="DNA/RNA_pol_sf"/>
</dbReference>
<dbReference type="OrthoDB" id="10056483at2759"/>
<feature type="domain" description="Reverse transcriptase" evidence="1">
    <location>
        <begin position="1"/>
        <end position="168"/>
    </location>
</feature>
<gene>
    <name evidence="2" type="ORF">AVEN_214450_1</name>
</gene>
<dbReference type="AlphaFoldDB" id="A0A4Y2NKY2"/>
<reference evidence="2 3" key="1">
    <citation type="journal article" date="2019" name="Sci. Rep.">
        <title>Orb-weaving spider Araneus ventricosus genome elucidates the spidroin gene catalogue.</title>
        <authorList>
            <person name="Kono N."/>
            <person name="Nakamura H."/>
            <person name="Ohtoshi R."/>
            <person name="Moran D.A.P."/>
            <person name="Shinohara A."/>
            <person name="Yoshida Y."/>
            <person name="Fujiwara M."/>
            <person name="Mori M."/>
            <person name="Tomita M."/>
            <person name="Arakawa K."/>
        </authorList>
    </citation>
    <scope>NUCLEOTIDE SEQUENCE [LARGE SCALE GENOMIC DNA]</scope>
</reference>
<comment type="caution">
    <text evidence="2">The sequence shown here is derived from an EMBL/GenBank/DDBJ whole genome shotgun (WGS) entry which is preliminary data.</text>
</comment>
<evidence type="ECO:0000313" key="3">
    <source>
        <dbReference type="Proteomes" id="UP000499080"/>
    </source>
</evidence>
<protein>
    <recommendedName>
        <fullName evidence="1">Reverse transcriptase domain-containing protein</fullName>
    </recommendedName>
</protein>
<dbReference type="EMBL" id="BGPR01009218">
    <property type="protein sequence ID" value="GBN38657.1"/>
    <property type="molecule type" value="Genomic_DNA"/>
</dbReference>
<keyword evidence="3" id="KW-1185">Reference proteome</keyword>
<dbReference type="InterPro" id="IPR000477">
    <property type="entry name" value="RT_dom"/>
</dbReference>
<organism evidence="2 3">
    <name type="scientific">Araneus ventricosus</name>
    <name type="common">Orbweaver spider</name>
    <name type="synonym">Epeira ventricosa</name>
    <dbReference type="NCBI Taxonomy" id="182803"/>
    <lineage>
        <taxon>Eukaryota</taxon>
        <taxon>Metazoa</taxon>
        <taxon>Ecdysozoa</taxon>
        <taxon>Arthropoda</taxon>
        <taxon>Chelicerata</taxon>
        <taxon>Arachnida</taxon>
        <taxon>Araneae</taxon>
        <taxon>Araneomorphae</taxon>
        <taxon>Entelegynae</taxon>
        <taxon>Araneoidea</taxon>
        <taxon>Araneidae</taxon>
        <taxon>Araneus</taxon>
    </lineage>
</organism>
<dbReference type="PANTHER" id="PTHR33332">
    <property type="entry name" value="REVERSE TRANSCRIPTASE DOMAIN-CONTAINING PROTEIN"/>
    <property type="match status" value="1"/>
</dbReference>
<dbReference type="Proteomes" id="UP000499080">
    <property type="component" value="Unassembled WGS sequence"/>
</dbReference>